<dbReference type="PANTHER" id="PTHR11769:SF35">
    <property type="entry name" value="HYALURONIDASE"/>
    <property type="match status" value="1"/>
</dbReference>
<protein>
    <recommendedName>
        <fullName evidence="6">Hyaluronidase</fullName>
        <ecNumber evidence="6">3.2.1.35</ecNumber>
    </recommendedName>
</protein>
<dbReference type="Gene3D" id="3.20.20.70">
    <property type="entry name" value="Aldolase class I"/>
    <property type="match status" value="1"/>
</dbReference>
<keyword evidence="6" id="KW-0378">Hydrolase</keyword>
<evidence type="ECO:0000256" key="1">
    <source>
        <dbReference type="ARBA" id="ARBA00008871"/>
    </source>
</evidence>
<comment type="similarity">
    <text evidence="1 3 6">Belongs to the glycosyl hydrolase 56 family.</text>
</comment>
<accession>A0A4D5R8Z9</accession>
<keyword evidence="2 5" id="KW-1015">Disulfide bond</keyword>
<dbReference type="SUPFAM" id="SSF51445">
    <property type="entry name" value="(Trans)glycosidases"/>
    <property type="match status" value="1"/>
</dbReference>
<dbReference type="GO" id="GO:0004415">
    <property type="term" value="F:hyalurononglucosaminidase activity"/>
    <property type="evidence" value="ECO:0007669"/>
    <property type="project" value="UniProtKB-UniRule"/>
</dbReference>
<feature type="disulfide bond" evidence="5">
    <location>
        <begin position="207"/>
        <end position="217"/>
    </location>
</feature>
<evidence type="ECO:0000256" key="6">
    <source>
        <dbReference type="RuleBase" id="RU610713"/>
    </source>
</evidence>
<evidence type="ECO:0000256" key="2">
    <source>
        <dbReference type="ARBA" id="ARBA00023157"/>
    </source>
</evidence>
<organism evidence="8">
    <name type="scientific">Scolopendra viridis</name>
    <name type="common">Giant centipede</name>
    <dbReference type="NCBI Taxonomy" id="118503"/>
    <lineage>
        <taxon>Eukaryota</taxon>
        <taxon>Metazoa</taxon>
        <taxon>Ecdysozoa</taxon>
        <taxon>Arthropoda</taxon>
        <taxon>Myriapoda</taxon>
        <taxon>Chilopoda</taxon>
        <taxon>Pleurostigmophora</taxon>
        <taxon>Scolopendromorpha</taxon>
        <taxon>Scolopendridae</taxon>
        <taxon>Scolopendra</taxon>
    </lineage>
</organism>
<feature type="disulfide bond" evidence="5">
    <location>
        <begin position="47"/>
        <end position="326"/>
    </location>
</feature>
<dbReference type="EC" id="3.2.1.35" evidence="6"/>
<evidence type="ECO:0000256" key="4">
    <source>
        <dbReference type="PIRSR" id="PIRSR038193-1"/>
    </source>
</evidence>
<evidence type="ECO:0000313" key="8">
    <source>
        <dbReference type="EMBL" id="MIC88622.1"/>
    </source>
</evidence>
<evidence type="ECO:0000256" key="3">
    <source>
        <dbReference type="PIRNR" id="PIRNR038193"/>
    </source>
</evidence>
<dbReference type="GO" id="GO:0005975">
    <property type="term" value="P:carbohydrate metabolic process"/>
    <property type="evidence" value="ECO:0007669"/>
    <property type="project" value="UniProtKB-UniRule"/>
</dbReference>
<dbReference type="AlphaFoldDB" id="A0A4D5R8Z9"/>
<name>A0A4D5R8Z9_SCOVI</name>
<dbReference type="PRINTS" id="PR00846">
    <property type="entry name" value="GLHYDRLASE56"/>
</dbReference>
<keyword evidence="6" id="KW-0326">Glycosidase</keyword>
<feature type="chain" id="PRO_5020032478" description="Hyaluronidase" evidence="7">
    <location>
        <begin position="26"/>
        <end position="378"/>
    </location>
</feature>
<evidence type="ECO:0000256" key="7">
    <source>
        <dbReference type="SAM" id="SignalP"/>
    </source>
</evidence>
<comment type="catalytic activity">
    <reaction evidence="6">
        <text>Random hydrolysis of (1-&gt;4)-linkages between N-acetyl-beta-D-glucosamine and D-glucuronate residues in hyaluronate.</text>
        <dbReference type="EC" id="3.2.1.35"/>
    </reaction>
</comment>
<keyword evidence="7" id="KW-0732">Signal</keyword>
<proteinExistence type="inferred from homology"/>
<dbReference type="InterPro" id="IPR017853">
    <property type="entry name" value="GH"/>
</dbReference>
<dbReference type="Pfam" id="PF01630">
    <property type="entry name" value="Glyco_hydro_56"/>
    <property type="match status" value="1"/>
</dbReference>
<feature type="signal peptide" evidence="7">
    <location>
        <begin position="1"/>
        <end position="25"/>
    </location>
</feature>
<sequence>MCKMLRCNTLVEIFLWFVWLQAGKSVCNGQTSDKSFKIIWNMQTSSCAKFGVHLDLEKYGIIQNSNGSFYGDRMNIFYDIGKFPFINEKGFINGGLPQLGNLHTHLSQAHQDIKKIIPDKDFDGFAVLDWESWRPDWDTNWKPFNIYRDESIKLAKKQFPTLNSNDILSIAKTQFEDNARLFMQTLLIEARKLRPKALWGYYGFPYCYNYNYLQKYCSKQIRTDNSEIQWLYNSSSALFPTIYISEENQSNISNVVYVYGQIYESQRVSKDLNIPIYPYAIVHFRDTLNYMTQVDLIATIGQAAALGLPGVILWGRYRMVDNKAKCEKFKTYVTNTLGPTLKFIKTTVENSLFDYLFFDDSIPNDQWLDLILKYYSFI</sequence>
<dbReference type="PANTHER" id="PTHR11769">
    <property type="entry name" value="HYALURONIDASE"/>
    <property type="match status" value="1"/>
</dbReference>
<dbReference type="InterPro" id="IPR013785">
    <property type="entry name" value="Aldolase_TIM"/>
</dbReference>
<feature type="active site" description="Proton donor" evidence="4">
    <location>
        <position position="131"/>
    </location>
</feature>
<evidence type="ECO:0000256" key="5">
    <source>
        <dbReference type="PIRSR" id="PIRSR038193-3"/>
    </source>
</evidence>
<dbReference type="InterPro" id="IPR018155">
    <property type="entry name" value="Hyaluronidase"/>
</dbReference>
<dbReference type="PIRSF" id="PIRSF038193">
    <property type="entry name" value="Hyaluronidase"/>
    <property type="match status" value="1"/>
</dbReference>
<dbReference type="GO" id="GO:0030214">
    <property type="term" value="P:hyaluronan catabolic process"/>
    <property type="evidence" value="ECO:0007669"/>
    <property type="project" value="TreeGrafter"/>
</dbReference>
<reference evidence="8" key="1">
    <citation type="journal article" date="2018" name="Toxicon">
        <title>Venom-gland transcriptomics and venom proteomics of the giant Florida blue centipede, Scolopendra viridis.</title>
        <authorList>
            <person name="Ward M.J."/>
            <person name="Rokyta D.R."/>
        </authorList>
    </citation>
    <scope>NUCLEOTIDE SEQUENCE</scope>
    <source>
        <tissue evidence="8">Venom gland</tissue>
    </source>
</reference>
<gene>
    <name evidence="8" type="primary">Scol-Hyal</name>
</gene>
<dbReference type="EMBL" id="GGNE01000081">
    <property type="protein sequence ID" value="MIC88622.1"/>
    <property type="molecule type" value="Transcribed_RNA"/>
</dbReference>